<gene>
    <name evidence="1" type="ORF">QEG23_002114</name>
</gene>
<evidence type="ECO:0000313" key="2">
    <source>
        <dbReference type="Proteomes" id="UP001218208"/>
    </source>
</evidence>
<evidence type="ECO:0000313" key="1">
    <source>
        <dbReference type="EMBL" id="EKT4092597.1"/>
    </source>
</evidence>
<proteinExistence type="predicted"/>
<sequence>MNILHIATDGNQVFAIVEVRAVCEDRGIPVFLSLIRFDFSRREEVLEELLKTGYLTLSNAWGFEERLGRASLRYAKTFEVRASHFADYRYQGPRSRYGKAMAVFVQDMSWNLKDSVLHEVKSDYSCDIRAFTEEAARRAHRARLDEVLSEGVQSSQSRVRL</sequence>
<protein>
    <submittedName>
        <fullName evidence="1">Uncharacterized protein</fullName>
    </submittedName>
</protein>
<name>A0AAI9BZM0_STEMA</name>
<dbReference type="AlphaFoldDB" id="A0AAI9BZM0"/>
<accession>A0AAI9BZM0</accession>
<comment type="caution">
    <text evidence="1">The sequence shown here is derived from an EMBL/GenBank/DDBJ whole genome shotgun (WGS) entry which is preliminary data.</text>
</comment>
<organism evidence="1 2">
    <name type="scientific">Stenotrophomonas maltophilia</name>
    <name type="common">Pseudomonas maltophilia</name>
    <name type="synonym">Xanthomonas maltophilia</name>
    <dbReference type="NCBI Taxonomy" id="40324"/>
    <lineage>
        <taxon>Bacteria</taxon>
        <taxon>Pseudomonadati</taxon>
        <taxon>Pseudomonadota</taxon>
        <taxon>Gammaproteobacteria</taxon>
        <taxon>Lysobacterales</taxon>
        <taxon>Lysobacteraceae</taxon>
        <taxon>Stenotrophomonas</taxon>
        <taxon>Stenotrophomonas maltophilia group</taxon>
    </lineage>
</organism>
<dbReference type="Proteomes" id="UP001218208">
    <property type="component" value="Unassembled WGS sequence"/>
</dbReference>
<dbReference type="EMBL" id="ABLOJW010000010">
    <property type="protein sequence ID" value="EKT4092597.1"/>
    <property type="molecule type" value="Genomic_DNA"/>
</dbReference>
<reference evidence="1" key="1">
    <citation type="submission" date="2022-07" db="EMBL/GenBank/DDBJ databases">
        <authorList>
            <consortium name="DAFM: The Division of Animal and Food Microbiology"/>
        </authorList>
    </citation>
    <scope>NUCLEOTIDE SEQUENCE</scope>
    <source>
        <strain evidence="1">19MO01SH01-2</strain>
    </source>
</reference>